<keyword evidence="4 7" id="KW-0413">Isomerase</keyword>
<dbReference type="AlphaFoldDB" id="B2ICC0"/>
<dbReference type="SUPFAM" id="SSF48239">
    <property type="entry name" value="Terpenoid cyclases/Protein prenyltransferases"/>
    <property type="match status" value="2"/>
</dbReference>
<dbReference type="KEGG" id="bid:Bind_3156"/>
<dbReference type="UniPathway" id="UPA00337"/>
<dbReference type="EMBL" id="CP001016">
    <property type="protein sequence ID" value="ACB96717.1"/>
    <property type="molecule type" value="Genomic_DNA"/>
</dbReference>
<dbReference type="OrthoDB" id="9758578at2"/>
<evidence type="ECO:0000256" key="2">
    <source>
        <dbReference type="ARBA" id="ARBA00009755"/>
    </source>
</evidence>
<dbReference type="InterPro" id="IPR018333">
    <property type="entry name" value="Squalene_cyclase"/>
</dbReference>
<dbReference type="NCBIfam" id="TIGR01507">
    <property type="entry name" value="hopene_cyclase"/>
    <property type="match status" value="1"/>
</dbReference>
<gene>
    <name evidence="7" type="ordered locus">Bind_3156</name>
</gene>
<evidence type="ECO:0000313" key="8">
    <source>
        <dbReference type="Proteomes" id="UP000001695"/>
    </source>
</evidence>
<keyword evidence="3" id="KW-0677">Repeat</keyword>
<sequence>MPEEAILTETHPLDATTIETAITRARKALLGEQRADGHFVFELEADVSIPCEYILFYHFIGRPAPAELEAKIGHYLRARQSAEHDGWPLFQDGAFNISSSVKAYFALKAIGDTPDMPHMQRARTAILAHGGAAAANVFTRSLLALFGLIPWHGIPVMPIEIMHLPEWFPFHIAKISYWGRTVLVPMMVVHALKPKPANTCTIRIDELFVIPPDQVRHWPGSPGKRFPWTAIFAGIDKVLQIAEPYFPRRSRQSAIDKAVAFVTKRLNGEDGLGAIYPAMAYSALMYLSIGRSLSDPHIQLVLKAIDKLVVVKDHEAYVQPCVSPVWDTALASHALMEAGDGDKPILDSLKKGLAWLKPLQVTDIAGDWAWKKPDVKPGGWAFQYGNAYYPDLDDTAVVVMAMDRARDRWPEIDEDNFRPSIARAREWIVGLQSENGGFGAFDADNDRDYLNAIPFADHGALLDPPTADVTARCISMLTQLGEKPENSETLRRAIAYLFAEQEKDGSWFGRWGLNYIYGTWSVLCSLNAAGIAHDAPEVRRAVAWLRTIQNEDGGWGEDAESYALDYAGYQQAPSTSSQTAWAVLGLMAAGEKDDPAVARGIAYLTRTQGEDGFWTEKRFTATGFPRVFYLRYHGYSKFFPLWAMARYRNLHNGNHASVLTGM</sequence>
<dbReference type="InterPro" id="IPR008930">
    <property type="entry name" value="Terpenoid_cyclase/PrenylTrfase"/>
</dbReference>
<dbReference type="GO" id="GO:0005811">
    <property type="term" value="C:lipid droplet"/>
    <property type="evidence" value="ECO:0007669"/>
    <property type="project" value="InterPro"/>
</dbReference>
<dbReference type="CDD" id="cd02892">
    <property type="entry name" value="SQCY_1"/>
    <property type="match status" value="1"/>
</dbReference>
<dbReference type="PANTHER" id="PTHR11764:SF20">
    <property type="entry name" value="LANOSTEROL SYNTHASE"/>
    <property type="match status" value="1"/>
</dbReference>
<keyword evidence="8" id="KW-1185">Reference proteome</keyword>
<feature type="domain" description="Squalene cyclase N-terminal" evidence="6">
    <location>
        <begin position="22"/>
        <end position="313"/>
    </location>
</feature>
<comment type="pathway">
    <text evidence="1">Secondary metabolite biosynthesis; hopanoid biosynthesis.</text>
</comment>
<dbReference type="InterPro" id="IPR032697">
    <property type="entry name" value="SQ_cyclase_N"/>
</dbReference>
<evidence type="ECO:0000259" key="5">
    <source>
        <dbReference type="Pfam" id="PF13243"/>
    </source>
</evidence>
<dbReference type="PROSITE" id="PS01074">
    <property type="entry name" value="TERPENE_SYNTHASES"/>
    <property type="match status" value="1"/>
</dbReference>
<evidence type="ECO:0000256" key="1">
    <source>
        <dbReference type="ARBA" id="ARBA00004999"/>
    </source>
</evidence>
<dbReference type="STRING" id="395963.Bind_3156"/>
<organism evidence="7 8">
    <name type="scientific">Beijerinckia indica subsp. indica (strain ATCC 9039 / DSM 1715 / NCIMB 8712)</name>
    <dbReference type="NCBI Taxonomy" id="395963"/>
    <lineage>
        <taxon>Bacteria</taxon>
        <taxon>Pseudomonadati</taxon>
        <taxon>Pseudomonadota</taxon>
        <taxon>Alphaproteobacteria</taxon>
        <taxon>Hyphomicrobiales</taxon>
        <taxon>Beijerinckiaceae</taxon>
        <taxon>Beijerinckia</taxon>
    </lineage>
</organism>
<dbReference type="InterPro" id="IPR032696">
    <property type="entry name" value="SQ_cyclase_C"/>
</dbReference>
<dbReference type="Pfam" id="PF13243">
    <property type="entry name" value="SQHop_cyclase_C"/>
    <property type="match status" value="1"/>
</dbReference>
<dbReference type="HOGENOM" id="CLU_019345_0_0_5"/>
<evidence type="ECO:0000259" key="6">
    <source>
        <dbReference type="Pfam" id="PF13249"/>
    </source>
</evidence>
<dbReference type="NCBIfam" id="TIGR01787">
    <property type="entry name" value="squalene_cyclas"/>
    <property type="match status" value="1"/>
</dbReference>
<dbReference type="PANTHER" id="PTHR11764">
    <property type="entry name" value="TERPENE CYCLASE/MUTASE FAMILY MEMBER"/>
    <property type="match status" value="1"/>
</dbReference>
<name>B2ICC0_BEII9</name>
<dbReference type="Pfam" id="PF13249">
    <property type="entry name" value="SQHop_cyclase_N"/>
    <property type="match status" value="1"/>
</dbReference>
<comment type="similarity">
    <text evidence="2">Belongs to the terpene cyclase/mutase family.</text>
</comment>
<dbReference type="EC" id="5.4.99.17" evidence="7"/>
<dbReference type="InterPro" id="IPR002365">
    <property type="entry name" value="Terpene_synthase_CS"/>
</dbReference>
<evidence type="ECO:0000313" key="7">
    <source>
        <dbReference type="EMBL" id="ACB96717.1"/>
    </source>
</evidence>
<accession>B2ICC0</accession>
<dbReference type="InterPro" id="IPR006400">
    <property type="entry name" value="Hopene-cyclase"/>
</dbReference>
<evidence type="ECO:0000256" key="4">
    <source>
        <dbReference type="ARBA" id="ARBA00023235"/>
    </source>
</evidence>
<feature type="domain" description="Squalene cyclase C-terminal" evidence="5">
    <location>
        <begin position="322"/>
        <end position="649"/>
    </location>
</feature>
<dbReference type="RefSeq" id="WP_012386065.1">
    <property type="nucleotide sequence ID" value="NC_010581.1"/>
</dbReference>
<dbReference type="Gene3D" id="1.50.10.20">
    <property type="match status" value="2"/>
</dbReference>
<reference evidence="7 8" key="2">
    <citation type="journal article" date="2010" name="J. Bacteriol.">
        <title>Complete genome sequence of Beijerinckia indica subsp. indica.</title>
        <authorList>
            <person name="Tamas I."/>
            <person name="Dedysh S.N."/>
            <person name="Liesack W."/>
            <person name="Stott M.B."/>
            <person name="Alam M."/>
            <person name="Murrell J.C."/>
            <person name="Dunfield P.F."/>
        </authorList>
    </citation>
    <scope>NUCLEOTIDE SEQUENCE [LARGE SCALE GENOMIC DNA]</scope>
    <source>
        <strain evidence="8">ATCC 9039 / DSM 1715 / NCIMB 8712</strain>
    </source>
</reference>
<protein>
    <submittedName>
        <fullName evidence="7">Squalene-hopene cyclase</fullName>
        <ecNumber evidence="7">5.4.99.17</ecNumber>
    </submittedName>
</protein>
<dbReference type="GO" id="GO:0051007">
    <property type="term" value="F:squalene-hopene cyclase activity"/>
    <property type="evidence" value="ECO:0007669"/>
    <property type="project" value="UniProtKB-EC"/>
</dbReference>
<dbReference type="GO" id="GO:0016104">
    <property type="term" value="P:triterpenoid biosynthetic process"/>
    <property type="evidence" value="ECO:0007669"/>
    <property type="project" value="InterPro"/>
</dbReference>
<proteinExistence type="inferred from homology"/>
<dbReference type="Proteomes" id="UP000001695">
    <property type="component" value="Chromosome"/>
</dbReference>
<evidence type="ECO:0000256" key="3">
    <source>
        <dbReference type="ARBA" id="ARBA00022737"/>
    </source>
</evidence>
<dbReference type="SFLD" id="SFLDG01016">
    <property type="entry name" value="Prenyltransferase_Like_2"/>
    <property type="match status" value="1"/>
</dbReference>
<reference evidence="8" key="1">
    <citation type="submission" date="2008-03" db="EMBL/GenBank/DDBJ databases">
        <title>Complete sequence of chromosome of Beijerinckia indica subsp. indica ATCC 9039.</title>
        <authorList>
            <consortium name="US DOE Joint Genome Institute"/>
            <person name="Copeland A."/>
            <person name="Lucas S."/>
            <person name="Lapidus A."/>
            <person name="Glavina del Rio T."/>
            <person name="Dalin E."/>
            <person name="Tice H."/>
            <person name="Bruce D."/>
            <person name="Goodwin L."/>
            <person name="Pitluck S."/>
            <person name="LaButti K."/>
            <person name="Schmutz J."/>
            <person name="Larimer F."/>
            <person name="Land M."/>
            <person name="Hauser L."/>
            <person name="Kyrpides N."/>
            <person name="Mikhailova N."/>
            <person name="Dunfield P.F."/>
            <person name="Dedysh S.N."/>
            <person name="Liesack W."/>
            <person name="Saw J.H."/>
            <person name="Alam M."/>
            <person name="Chen Y."/>
            <person name="Murrell J.C."/>
            <person name="Richardson P."/>
        </authorList>
    </citation>
    <scope>NUCLEOTIDE SEQUENCE [LARGE SCALE GENOMIC DNA]</scope>
    <source>
        <strain evidence="8">ATCC 9039 / DSM 1715 / NCIMB 8712</strain>
    </source>
</reference>
<dbReference type="eggNOG" id="COG1657">
    <property type="taxonomic scope" value="Bacteria"/>
</dbReference>